<accession>A0A917SKU1</accession>
<dbReference type="Pfam" id="PF13649">
    <property type="entry name" value="Methyltransf_25"/>
    <property type="match status" value="1"/>
</dbReference>
<feature type="domain" description="Methyltransferase" evidence="2">
    <location>
        <begin position="68"/>
        <end position="166"/>
    </location>
</feature>
<dbReference type="RefSeq" id="WP_188939721.1">
    <property type="nucleotide sequence ID" value="NZ_BMNA01000001.1"/>
</dbReference>
<organism evidence="3 4">
    <name type="scientific">Nakamurella endophytica</name>
    <dbReference type="NCBI Taxonomy" id="1748367"/>
    <lineage>
        <taxon>Bacteria</taxon>
        <taxon>Bacillati</taxon>
        <taxon>Actinomycetota</taxon>
        <taxon>Actinomycetes</taxon>
        <taxon>Nakamurellales</taxon>
        <taxon>Nakamurellaceae</taxon>
        <taxon>Nakamurella</taxon>
    </lineage>
</organism>
<dbReference type="CDD" id="cd02440">
    <property type="entry name" value="AdoMet_MTases"/>
    <property type="match status" value="1"/>
</dbReference>
<evidence type="ECO:0000313" key="4">
    <source>
        <dbReference type="Proteomes" id="UP000655208"/>
    </source>
</evidence>
<reference evidence="3" key="1">
    <citation type="journal article" date="2014" name="Int. J. Syst. Evol. Microbiol.">
        <title>Complete genome sequence of Corynebacterium casei LMG S-19264T (=DSM 44701T), isolated from a smear-ripened cheese.</title>
        <authorList>
            <consortium name="US DOE Joint Genome Institute (JGI-PGF)"/>
            <person name="Walter F."/>
            <person name="Albersmeier A."/>
            <person name="Kalinowski J."/>
            <person name="Ruckert C."/>
        </authorList>
    </citation>
    <scope>NUCLEOTIDE SEQUENCE</scope>
    <source>
        <strain evidence="3">CGMCC 4.7308</strain>
    </source>
</reference>
<dbReference type="InterPro" id="IPR041698">
    <property type="entry name" value="Methyltransf_25"/>
</dbReference>
<dbReference type="Proteomes" id="UP000655208">
    <property type="component" value="Unassembled WGS sequence"/>
</dbReference>
<dbReference type="SUPFAM" id="SSF53335">
    <property type="entry name" value="S-adenosyl-L-methionine-dependent methyltransferases"/>
    <property type="match status" value="1"/>
</dbReference>
<evidence type="ECO:0000256" key="1">
    <source>
        <dbReference type="SAM" id="MobiDB-lite"/>
    </source>
</evidence>
<gene>
    <name evidence="3" type="ORF">GCM10011594_02970</name>
</gene>
<comment type="caution">
    <text evidence="3">The sequence shown here is derived from an EMBL/GenBank/DDBJ whole genome shotgun (WGS) entry which is preliminary data.</text>
</comment>
<dbReference type="Gene3D" id="3.40.50.150">
    <property type="entry name" value="Vaccinia Virus protein VP39"/>
    <property type="match status" value="1"/>
</dbReference>
<reference evidence="3" key="2">
    <citation type="submission" date="2020-09" db="EMBL/GenBank/DDBJ databases">
        <authorList>
            <person name="Sun Q."/>
            <person name="Zhou Y."/>
        </authorList>
    </citation>
    <scope>NUCLEOTIDE SEQUENCE</scope>
    <source>
        <strain evidence="3">CGMCC 4.7308</strain>
    </source>
</reference>
<feature type="region of interest" description="Disordered" evidence="1">
    <location>
        <begin position="1"/>
        <end position="24"/>
    </location>
</feature>
<proteinExistence type="predicted"/>
<name>A0A917SKU1_9ACTN</name>
<dbReference type="InterPro" id="IPR029063">
    <property type="entry name" value="SAM-dependent_MTases_sf"/>
</dbReference>
<dbReference type="AlphaFoldDB" id="A0A917SKU1"/>
<evidence type="ECO:0000259" key="2">
    <source>
        <dbReference type="Pfam" id="PF13649"/>
    </source>
</evidence>
<evidence type="ECO:0000313" key="3">
    <source>
        <dbReference type="EMBL" id="GGL86753.1"/>
    </source>
</evidence>
<dbReference type="EMBL" id="BMNA01000001">
    <property type="protein sequence ID" value="GGL86753.1"/>
    <property type="molecule type" value="Genomic_DNA"/>
</dbReference>
<protein>
    <recommendedName>
        <fullName evidence="2">Methyltransferase domain-containing protein</fullName>
    </recommendedName>
</protein>
<sequence length="222" mass="23878">MDPTGETAAQGDRTTAAAGPPPTRWELEYTGSRWQDYADRFARLHAEGADLDGEARFLDALVGRGAAVLDGGCGTGRVAAGLHRRGHRVVGVDRDRGLVDIARARYPEVTYLATDLLALSPRLLRDAGVSERFDLVALPGNVSVFLAPGSEGDVFRRLASLLVPGGRLVTGFATDRTYDVACFDRDTAAAGLVAEHRFATWQLDPWTGSDPWCVSVLRRPAS</sequence>
<keyword evidence="4" id="KW-1185">Reference proteome</keyword>